<dbReference type="RefSeq" id="XP_031570823.1">
    <property type="nucleotide sequence ID" value="XM_031714963.1"/>
</dbReference>
<dbReference type="PANTHER" id="PTHR35818">
    <property type="entry name" value="C1ORF189"/>
    <property type="match status" value="1"/>
</dbReference>
<protein>
    <submittedName>
        <fullName evidence="3 4">Uncharacterized protein C1orf189 homolog</fullName>
    </submittedName>
</protein>
<dbReference type="RefSeq" id="XP_031570822.1">
    <property type="nucleotide sequence ID" value="XM_031714962.1"/>
</dbReference>
<evidence type="ECO:0000313" key="3">
    <source>
        <dbReference type="RefSeq" id="XP_031570822.1"/>
    </source>
</evidence>
<keyword evidence="1" id="KW-0175">Coiled coil</keyword>
<accession>A0A6P8IV45</accession>
<organism evidence="2 3">
    <name type="scientific">Actinia tenebrosa</name>
    <name type="common">Australian red waratah sea anemone</name>
    <dbReference type="NCBI Taxonomy" id="6105"/>
    <lineage>
        <taxon>Eukaryota</taxon>
        <taxon>Metazoa</taxon>
        <taxon>Cnidaria</taxon>
        <taxon>Anthozoa</taxon>
        <taxon>Hexacorallia</taxon>
        <taxon>Actiniaria</taxon>
        <taxon>Actiniidae</taxon>
        <taxon>Actinia</taxon>
    </lineage>
</organism>
<dbReference type="OrthoDB" id="2122938at2759"/>
<sequence length="121" mass="14331">MSMSTSYRYEVERPAAQNLRKALKRQEQRIKYDEWCSERDAAVNNDILVNQIAEWAEKLEEASEHRKAKRCNEEAKDELSLANKELTAVRKAQLRKLLQEEELMFKQQLNETGKTLFNQRT</sequence>
<dbReference type="AlphaFoldDB" id="A0A6P8IV45"/>
<feature type="coiled-coil region" evidence="1">
    <location>
        <begin position="45"/>
        <end position="111"/>
    </location>
</feature>
<evidence type="ECO:0000313" key="4">
    <source>
        <dbReference type="RefSeq" id="XP_031570823.1"/>
    </source>
</evidence>
<gene>
    <name evidence="3 4" type="primary">LOC116305125</name>
</gene>
<dbReference type="KEGG" id="aten:116305125"/>
<evidence type="ECO:0000313" key="2">
    <source>
        <dbReference type="Proteomes" id="UP000515163"/>
    </source>
</evidence>
<proteinExistence type="predicted"/>
<dbReference type="InterPro" id="IPR029375">
    <property type="entry name" value="CFAP141"/>
</dbReference>
<evidence type="ECO:0000256" key="1">
    <source>
        <dbReference type="SAM" id="Coils"/>
    </source>
</evidence>
<dbReference type="Pfam" id="PF15104">
    <property type="entry name" value="CFAP141"/>
    <property type="match status" value="1"/>
</dbReference>
<name>A0A6P8IV45_ACTTE</name>
<reference evidence="3 4" key="1">
    <citation type="submission" date="2025-04" db="UniProtKB">
        <authorList>
            <consortium name="RefSeq"/>
        </authorList>
    </citation>
    <scope>IDENTIFICATION</scope>
    <source>
        <tissue evidence="3 4">Tentacle</tissue>
    </source>
</reference>
<keyword evidence="2" id="KW-1185">Reference proteome</keyword>
<dbReference type="GeneID" id="116305125"/>
<dbReference type="PANTHER" id="PTHR35818:SF1">
    <property type="entry name" value="CILIA- AND FLAGELLA-ASSOCIATED PROTEIN 141"/>
    <property type="match status" value="1"/>
</dbReference>
<dbReference type="Proteomes" id="UP000515163">
    <property type="component" value="Unplaced"/>
</dbReference>